<comment type="cofactor">
    <cofactor evidence="1">
        <name>Fe(2+)</name>
        <dbReference type="ChEBI" id="CHEBI:29033"/>
    </cofactor>
</comment>
<evidence type="ECO:0000313" key="5">
    <source>
        <dbReference type="EMBL" id="SFK04177.1"/>
    </source>
</evidence>
<name>A0A1I3WBQ3_9BURK</name>
<protein>
    <submittedName>
        <fullName evidence="5">Cupin superfamily protein</fullName>
    </submittedName>
</protein>
<organism evidence="5 6">
    <name type="scientific">Paraburkholderia megapolitana</name>
    <dbReference type="NCBI Taxonomy" id="420953"/>
    <lineage>
        <taxon>Bacteria</taxon>
        <taxon>Pseudomonadati</taxon>
        <taxon>Pseudomonadota</taxon>
        <taxon>Betaproteobacteria</taxon>
        <taxon>Burkholderiales</taxon>
        <taxon>Burkholderiaceae</taxon>
        <taxon>Paraburkholderia</taxon>
    </lineage>
</organism>
<keyword evidence="3" id="KW-0408">Iron</keyword>
<evidence type="ECO:0000256" key="3">
    <source>
        <dbReference type="ARBA" id="ARBA00023004"/>
    </source>
</evidence>
<keyword evidence="6" id="KW-1185">Reference proteome</keyword>
<evidence type="ECO:0000313" key="6">
    <source>
        <dbReference type="Proteomes" id="UP000199548"/>
    </source>
</evidence>
<dbReference type="InterPro" id="IPR003347">
    <property type="entry name" value="JmjC_dom"/>
</dbReference>
<dbReference type="Proteomes" id="UP000199548">
    <property type="component" value="Unassembled WGS sequence"/>
</dbReference>
<dbReference type="Pfam" id="PF08007">
    <property type="entry name" value="JmjC_2"/>
    <property type="match status" value="1"/>
</dbReference>
<dbReference type="GO" id="GO:0046872">
    <property type="term" value="F:metal ion binding"/>
    <property type="evidence" value="ECO:0007669"/>
    <property type="project" value="UniProtKB-KW"/>
</dbReference>
<reference evidence="5 6" key="1">
    <citation type="submission" date="2016-10" db="EMBL/GenBank/DDBJ databases">
        <authorList>
            <person name="de Groot N.N."/>
        </authorList>
    </citation>
    <scope>NUCLEOTIDE SEQUENCE [LARGE SCALE GENOMIC DNA]</scope>
    <source>
        <strain evidence="5 6">LMG 23650</strain>
    </source>
</reference>
<dbReference type="Gene3D" id="2.60.120.650">
    <property type="entry name" value="Cupin"/>
    <property type="match status" value="1"/>
</dbReference>
<dbReference type="SUPFAM" id="SSF51197">
    <property type="entry name" value="Clavaminate synthase-like"/>
    <property type="match status" value="1"/>
</dbReference>
<keyword evidence="2" id="KW-0479">Metal-binding</keyword>
<feature type="domain" description="JmjC" evidence="4">
    <location>
        <begin position="107"/>
        <end position="249"/>
    </location>
</feature>
<proteinExistence type="predicted"/>
<accession>A0A1I3WBQ3</accession>
<dbReference type="STRING" id="420953.SAMN05192543_11726"/>
<gene>
    <name evidence="5" type="ORF">SAMN05192543_11726</name>
</gene>
<dbReference type="OrthoDB" id="479699at2"/>
<dbReference type="SMART" id="SM00558">
    <property type="entry name" value="JmjC"/>
    <property type="match status" value="1"/>
</dbReference>
<dbReference type="PANTHER" id="PTHR13096:SF8">
    <property type="entry name" value="RIBOSOMAL OXYGENASE 1"/>
    <property type="match status" value="1"/>
</dbReference>
<dbReference type="PROSITE" id="PS51184">
    <property type="entry name" value="JMJC"/>
    <property type="match status" value="1"/>
</dbReference>
<dbReference type="EMBL" id="FOQU01000017">
    <property type="protein sequence ID" value="SFK04177.1"/>
    <property type="molecule type" value="Genomic_DNA"/>
</dbReference>
<evidence type="ECO:0000256" key="2">
    <source>
        <dbReference type="ARBA" id="ARBA00022723"/>
    </source>
</evidence>
<dbReference type="PANTHER" id="PTHR13096">
    <property type="entry name" value="MINA53 MYC INDUCED NUCLEAR ANTIGEN"/>
    <property type="match status" value="1"/>
</dbReference>
<dbReference type="AlphaFoldDB" id="A0A1I3WBQ3"/>
<evidence type="ECO:0000256" key="1">
    <source>
        <dbReference type="ARBA" id="ARBA00001954"/>
    </source>
</evidence>
<sequence>MRDTIPSVCADVAACLTQQEWQRIDEASSKNDMLLMQGNERSFTSVFSWSGLNEVLTFRNLDFPRCKLIKNGRALEPAKYLKVRSDALGERVRGISVEKIASQLESGVTLVIENLDDLWPAVRGVKIALESRLGEKVGATLFVGTGQSAGFTTHWDDGDVLVYQIQGQKRWQLHEPSVISPMKDIHGTLPPPTTPPVWDRIIAPGDVLYLPRGWWHTPIPINEPCMHISFGFRRRTAMDFFRWLSPYVAESPVWRQNLTRDKLPPVESQLEALRSALKQLLDEPNLLDRYLESMGDGVPTPQPLLVFDGAGVHCAYRDKHVAKTE</sequence>
<evidence type="ECO:0000259" key="4">
    <source>
        <dbReference type="PROSITE" id="PS51184"/>
    </source>
</evidence>
<dbReference type="InterPro" id="IPR039994">
    <property type="entry name" value="NO66-like"/>
</dbReference>